<dbReference type="KEGG" id="rml:FF011L_38630"/>
<sequence>MKNGGATDHGRGGLIFYKHLMAYGVCMARQSLSPFVVLVLSTAVLVLLLDSPLDTNTDPRKMRRPFLTRFEYEYRAAP</sequence>
<gene>
    <name evidence="2" type="ORF">FF011L_38630</name>
</gene>
<evidence type="ECO:0000313" key="2">
    <source>
        <dbReference type="EMBL" id="QDS95079.1"/>
    </source>
</evidence>
<keyword evidence="3" id="KW-1185">Reference proteome</keyword>
<proteinExistence type="predicted"/>
<feature type="transmembrane region" description="Helical" evidence="1">
    <location>
        <begin position="32"/>
        <end position="53"/>
    </location>
</feature>
<name>A0A517MJL6_9BACT</name>
<accession>A0A517MJL6</accession>
<evidence type="ECO:0000256" key="1">
    <source>
        <dbReference type="SAM" id="Phobius"/>
    </source>
</evidence>
<reference evidence="2 3" key="1">
    <citation type="submission" date="2019-02" db="EMBL/GenBank/DDBJ databases">
        <title>Deep-cultivation of Planctomycetes and their phenomic and genomic characterization uncovers novel biology.</title>
        <authorList>
            <person name="Wiegand S."/>
            <person name="Jogler M."/>
            <person name="Boedeker C."/>
            <person name="Pinto D."/>
            <person name="Vollmers J."/>
            <person name="Rivas-Marin E."/>
            <person name="Kohn T."/>
            <person name="Peeters S.H."/>
            <person name="Heuer A."/>
            <person name="Rast P."/>
            <person name="Oberbeckmann S."/>
            <person name="Bunk B."/>
            <person name="Jeske O."/>
            <person name="Meyerdierks A."/>
            <person name="Storesund J.E."/>
            <person name="Kallscheuer N."/>
            <person name="Luecker S."/>
            <person name="Lage O.M."/>
            <person name="Pohl T."/>
            <person name="Merkel B.J."/>
            <person name="Hornburger P."/>
            <person name="Mueller R.-W."/>
            <person name="Bruemmer F."/>
            <person name="Labrenz M."/>
            <person name="Spormann A.M."/>
            <person name="Op den Camp H."/>
            <person name="Overmann J."/>
            <person name="Amann R."/>
            <person name="Jetten M.S.M."/>
            <person name="Mascher T."/>
            <person name="Medema M.H."/>
            <person name="Devos D.P."/>
            <person name="Kaster A.-K."/>
            <person name="Ovreas L."/>
            <person name="Rohde M."/>
            <person name="Galperin M.Y."/>
            <person name="Jogler C."/>
        </authorList>
    </citation>
    <scope>NUCLEOTIDE SEQUENCE [LARGE SCALE GENOMIC DNA]</scope>
    <source>
        <strain evidence="2 3">FF011L</strain>
    </source>
</reference>
<evidence type="ECO:0000313" key="3">
    <source>
        <dbReference type="Proteomes" id="UP000320672"/>
    </source>
</evidence>
<organism evidence="2 3">
    <name type="scientific">Roseimaritima multifibrata</name>
    <dbReference type="NCBI Taxonomy" id="1930274"/>
    <lineage>
        <taxon>Bacteria</taxon>
        <taxon>Pseudomonadati</taxon>
        <taxon>Planctomycetota</taxon>
        <taxon>Planctomycetia</taxon>
        <taxon>Pirellulales</taxon>
        <taxon>Pirellulaceae</taxon>
        <taxon>Roseimaritima</taxon>
    </lineage>
</organism>
<protein>
    <submittedName>
        <fullName evidence="2">Uncharacterized protein</fullName>
    </submittedName>
</protein>
<dbReference type="AlphaFoldDB" id="A0A517MJL6"/>
<keyword evidence="1" id="KW-0812">Transmembrane</keyword>
<dbReference type="EMBL" id="CP036262">
    <property type="protein sequence ID" value="QDS95079.1"/>
    <property type="molecule type" value="Genomic_DNA"/>
</dbReference>
<keyword evidence="1" id="KW-0472">Membrane</keyword>
<dbReference type="Proteomes" id="UP000320672">
    <property type="component" value="Chromosome"/>
</dbReference>
<keyword evidence="1" id="KW-1133">Transmembrane helix</keyword>